<feature type="region of interest" description="Disordered" evidence="8">
    <location>
        <begin position="255"/>
        <end position="319"/>
    </location>
</feature>
<dbReference type="GO" id="GO:0006974">
    <property type="term" value="P:DNA damage response"/>
    <property type="evidence" value="ECO:0007669"/>
    <property type="project" value="UniProtKB-KW"/>
</dbReference>
<keyword evidence="5 7" id="KW-0539">Nucleus</keyword>
<feature type="domain" description="Chromosome segregation in meiosis protein 3" evidence="9">
    <location>
        <begin position="92"/>
        <end position="174"/>
    </location>
</feature>
<keyword evidence="11" id="KW-1185">Reference proteome</keyword>
<dbReference type="PANTHER" id="PTHR13220:SF11">
    <property type="entry name" value="TIMELESS-INTERACTING PROTEIN"/>
    <property type="match status" value="1"/>
</dbReference>
<comment type="subcellular location">
    <subcellularLocation>
        <location evidence="1 7">Nucleus</location>
    </subcellularLocation>
</comment>
<dbReference type="PANTHER" id="PTHR13220">
    <property type="entry name" value="TIMELESS INTERACTING-RELATED"/>
    <property type="match status" value="1"/>
</dbReference>
<accession>A0A165GWW2</accession>
<dbReference type="GO" id="GO:0043111">
    <property type="term" value="P:replication fork arrest"/>
    <property type="evidence" value="ECO:0007669"/>
    <property type="project" value="TreeGrafter"/>
</dbReference>
<organism evidence="10 11">
    <name type="scientific">Xylona heveae (strain CBS 132557 / TC161)</name>
    <dbReference type="NCBI Taxonomy" id="1328760"/>
    <lineage>
        <taxon>Eukaryota</taxon>
        <taxon>Fungi</taxon>
        <taxon>Dikarya</taxon>
        <taxon>Ascomycota</taxon>
        <taxon>Pezizomycotina</taxon>
        <taxon>Xylonomycetes</taxon>
        <taxon>Xylonales</taxon>
        <taxon>Xylonaceae</taxon>
        <taxon>Xylona</taxon>
    </lineage>
</organism>
<keyword evidence="3 7" id="KW-0227">DNA damage</keyword>
<feature type="compositionally biased region" description="Polar residues" evidence="8">
    <location>
        <begin position="204"/>
        <end position="223"/>
    </location>
</feature>
<feature type="compositionally biased region" description="Basic and acidic residues" evidence="8">
    <location>
        <begin position="297"/>
        <end position="313"/>
    </location>
</feature>
<evidence type="ECO:0000313" key="10">
    <source>
        <dbReference type="EMBL" id="KZF22702.1"/>
    </source>
</evidence>
<comment type="similarity">
    <text evidence="2 7">Belongs to the CSM3 family.</text>
</comment>
<evidence type="ECO:0000259" key="9">
    <source>
        <dbReference type="Pfam" id="PF07962"/>
    </source>
</evidence>
<dbReference type="GO" id="GO:0000076">
    <property type="term" value="P:DNA replication checkpoint signaling"/>
    <property type="evidence" value="ECO:0007669"/>
    <property type="project" value="UniProtKB-UniRule"/>
</dbReference>
<dbReference type="GO" id="GO:0031297">
    <property type="term" value="P:replication fork processing"/>
    <property type="evidence" value="ECO:0007669"/>
    <property type="project" value="UniProtKB-UniRule"/>
</dbReference>
<protein>
    <recommendedName>
        <fullName evidence="7">Chromosome segregation in meiosis protein</fullName>
    </recommendedName>
</protein>
<comment type="function">
    <text evidence="7">Plays an important role in the control of DNA replication and the maintenance of replication fork stability.</text>
</comment>
<dbReference type="EMBL" id="KV407458">
    <property type="protein sequence ID" value="KZF22702.1"/>
    <property type="molecule type" value="Genomic_DNA"/>
</dbReference>
<feature type="compositionally biased region" description="Acidic residues" evidence="8">
    <location>
        <begin position="267"/>
        <end position="281"/>
    </location>
</feature>
<dbReference type="STRING" id="1328760.A0A165GWW2"/>
<dbReference type="InterPro" id="IPR012923">
    <property type="entry name" value="Csm3"/>
</dbReference>
<dbReference type="OrthoDB" id="437078at2759"/>
<dbReference type="GO" id="GO:0003677">
    <property type="term" value="F:DNA binding"/>
    <property type="evidence" value="ECO:0007669"/>
    <property type="project" value="TreeGrafter"/>
</dbReference>
<dbReference type="InterPro" id="IPR040038">
    <property type="entry name" value="TIPIN/Csm3/Swi3"/>
</dbReference>
<evidence type="ECO:0000256" key="3">
    <source>
        <dbReference type="ARBA" id="ARBA00022763"/>
    </source>
</evidence>
<evidence type="ECO:0000256" key="6">
    <source>
        <dbReference type="ARBA" id="ARBA00023306"/>
    </source>
</evidence>
<feature type="region of interest" description="Disordered" evidence="8">
    <location>
        <begin position="1"/>
        <end position="34"/>
    </location>
</feature>
<evidence type="ECO:0000256" key="8">
    <source>
        <dbReference type="SAM" id="MobiDB-lite"/>
    </source>
</evidence>
<sequence length="332" mass="37181">MASVDIPSSLELRSHHDDLPQPPARNSNASMLDNEDMDLFDYDARMDDVFKDVDTRINVPAEQASTAKEEQNGGLGIDEEIKVAKKRKPLPKLDEPRLLSQAGIPKLRRKAKDRLKFKGKGHEFTDVSRLLNFYQLWLDDLFPRAKFADGLAMIEKLGHSKRMQTMRREWIDENRQIAARLEEDARYGESNKVMENAEERRSQGEGSTLNESQQPPTSESISRSPPAPAEQGTTTQNGLYSLSPNAREKEAFLAPSNNRGNDSLFVSDDEGPDAPLPDELDVLLAEHADSPNPAVDKTSDSVAEQRSEKKAVQPEDNFDDEMEAMAEFGGAW</sequence>
<evidence type="ECO:0000256" key="7">
    <source>
        <dbReference type="RuleBase" id="RU366049"/>
    </source>
</evidence>
<dbReference type="AlphaFoldDB" id="A0A165GWW2"/>
<evidence type="ECO:0000256" key="2">
    <source>
        <dbReference type="ARBA" id="ARBA00006075"/>
    </source>
</evidence>
<dbReference type="GO" id="GO:0031298">
    <property type="term" value="C:replication fork protection complex"/>
    <property type="evidence" value="ECO:0007669"/>
    <property type="project" value="TreeGrafter"/>
</dbReference>
<evidence type="ECO:0000256" key="5">
    <source>
        <dbReference type="ARBA" id="ARBA00023242"/>
    </source>
</evidence>
<dbReference type="Pfam" id="PF07962">
    <property type="entry name" value="Swi3"/>
    <property type="match status" value="1"/>
</dbReference>
<keyword evidence="6 7" id="KW-0131">Cell cycle</keyword>
<dbReference type="GeneID" id="28897691"/>
<feature type="compositionally biased region" description="Polar residues" evidence="8">
    <location>
        <begin position="231"/>
        <end position="241"/>
    </location>
</feature>
<proteinExistence type="inferred from homology"/>
<keyword evidence="4" id="KW-0236">DNA replication inhibitor</keyword>
<feature type="region of interest" description="Disordered" evidence="8">
    <location>
        <begin position="188"/>
        <end position="241"/>
    </location>
</feature>
<dbReference type="Proteomes" id="UP000076632">
    <property type="component" value="Unassembled WGS sequence"/>
</dbReference>
<dbReference type="RefSeq" id="XP_018188257.1">
    <property type="nucleotide sequence ID" value="XM_018332554.1"/>
</dbReference>
<name>A0A165GWW2_XYLHT</name>
<dbReference type="OMA" id="FDYDARM"/>
<evidence type="ECO:0000256" key="1">
    <source>
        <dbReference type="ARBA" id="ARBA00004123"/>
    </source>
</evidence>
<gene>
    <name evidence="10" type="ORF">L228DRAFT_247075</name>
</gene>
<reference evidence="10 11" key="1">
    <citation type="journal article" date="2016" name="Fungal Biol.">
        <title>The genome of Xylona heveae provides a window into fungal endophytism.</title>
        <authorList>
            <person name="Gazis R."/>
            <person name="Kuo A."/>
            <person name="Riley R."/>
            <person name="LaButti K."/>
            <person name="Lipzen A."/>
            <person name="Lin J."/>
            <person name="Amirebrahimi M."/>
            <person name="Hesse C.N."/>
            <person name="Spatafora J.W."/>
            <person name="Henrissat B."/>
            <person name="Hainaut M."/>
            <person name="Grigoriev I.V."/>
            <person name="Hibbett D.S."/>
        </authorList>
    </citation>
    <scope>NUCLEOTIDE SEQUENCE [LARGE SCALE GENOMIC DNA]</scope>
    <source>
        <strain evidence="10 11">TC161</strain>
    </source>
</reference>
<evidence type="ECO:0000256" key="4">
    <source>
        <dbReference type="ARBA" id="ARBA00022880"/>
    </source>
</evidence>
<evidence type="ECO:0000313" key="11">
    <source>
        <dbReference type="Proteomes" id="UP000076632"/>
    </source>
</evidence>
<dbReference type="InParanoid" id="A0A165GWW2"/>